<evidence type="ECO:0000313" key="12">
    <source>
        <dbReference type="EMBL" id="HIS70528.1"/>
    </source>
</evidence>
<name>A0A9D1FG68_9PROT</name>
<dbReference type="Pfam" id="PF01370">
    <property type="entry name" value="Epimerase"/>
    <property type="match status" value="1"/>
</dbReference>
<evidence type="ECO:0000256" key="1">
    <source>
        <dbReference type="ARBA" id="ARBA00000083"/>
    </source>
</evidence>
<dbReference type="EC" id="5.1.3.2" evidence="5 10"/>
<evidence type="ECO:0000256" key="5">
    <source>
        <dbReference type="ARBA" id="ARBA00013189"/>
    </source>
</evidence>
<organism evidence="12 13">
    <name type="scientific">Candidatus Enterousia intestinigallinarum</name>
    <dbReference type="NCBI Taxonomy" id="2840790"/>
    <lineage>
        <taxon>Bacteria</taxon>
        <taxon>Pseudomonadati</taxon>
        <taxon>Pseudomonadota</taxon>
        <taxon>Alphaproteobacteria</taxon>
        <taxon>Candidatus Enterousia</taxon>
    </lineage>
</organism>
<dbReference type="Proteomes" id="UP000886742">
    <property type="component" value="Unassembled WGS sequence"/>
</dbReference>
<dbReference type="PANTHER" id="PTHR43725:SF47">
    <property type="entry name" value="UDP-GLUCOSE 4-EPIMERASE"/>
    <property type="match status" value="1"/>
</dbReference>
<reference evidence="12" key="1">
    <citation type="submission" date="2020-10" db="EMBL/GenBank/DDBJ databases">
        <authorList>
            <person name="Gilroy R."/>
        </authorList>
    </citation>
    <scope>NUCLEOTIDE SEQUENCE</scope>
    <source>
        <strain evidence="12">ChiGjej3B3-5194</strain>
    </source>
</reference>
<dbReference type="GO" id="GO:0003978">
    <property type="term" value="F:UDP-glucose 4-epimerase activity"/>
    <property type="evidence" value="ECO:0007669"/>
    <property type="project" value="UniProtKB-UniRule"/>
</dbReference>
<dbReference type="GO" id="GO:0006012">
    <property type="term" value="P:galactose metabolic process"/>
    <property type="evidence" value="ECO:0007669"/>
    <property type="project" value="UniProtKB-KW"/>
</dbReference>
<evidence type="ECO:0000256" key="8">
    <source>
        <dbReference type="ARBA" id="ARBA00023144"/>
    </source>
</evidence>
<comment type="similarity">
    <text evidence="4 10">Belongs to the NAD(P)-dependent epimerase/dehydratase family.</text>
</comment>
<evidence type="ECO:0000256" key="3">
    <source>
        <dbReference type="ARBA" id="ARBA00004947"/>
    </source>
</evidence>
<reference evidence="12" key="2">
    <citation type="journal article" date="2021" name="PeerJ">
        <title>Extensive microbial diversity within the chicken gut microbiome revealed by metagenomics and culture.</title>
        <authorList>
            <person name="Gilroy R."/>
            <person name="Ravi A."/>
            <person name="Getino M."/>
            <person name="Pursley I."/>
            <person name="Horton D.L."/>
            <person name="Alikhan N.F."/>
            <person name="Baker D."/>
            <person name="Gharbi K."/>
            <person name="Hall N."/>
            <person name="Watson M."/>
            <person name="Adriaenssens E.M."/>
            <person name="Foster-Nyarko E."/>
            <person name="Jarju S."/>
            <person name="Secka A."/>
            <person name="Antonio M."/>
            <person name="Oren A."/>
            <person name="Chaudhuri R.R."/>
            <person name="La Ragione R."/>
            <person name="Hildebrand F."/>
            <person name="Pallen M.J."/>
        </authorList>
    </citation>
    <scope>NUCLEOTIDE SEQUENCE</scope>
    <source>
        <strain evidence="12">ChiGjej3B3-5194</strain>
    </source>
</reference>
<dbReference type="InterPro" id="IPR036291">
    <property type="entry name" value="NAD(P)-bd_dom_sf"/>
</dbReference>
<dbReference type="GO" id="GO:0005829">
    <property type="term" value="C:cytosol"/>
    <property type="evidence" value="ECO:0007669"/>
    <property type="project" value="TreeGrafter"/>
</dbReference>
<feature type="domain" description="NAD-dependent epimerase/dehydratase" evidence="11">
    <location>
        <begin position="6"/>
        <end position="267"/>
    </location>
</feature>
<keyword evidence="7 10" id="KW-0520">NAD</keyword>
<evidence type="ECO:0000256" key="10">
    <source>
        <dbReference type="RuleBase" id="RU366046"/>
    </source>
</evidence>
<comment type="catalytic activity">
    <reaction evidence="1 10">
        <text>UDP-alpha-D-glucose = UDP-alpha-D-galactose</text>
        <dbReference type="Rhea" id="RHEA:22168"/>
        <dbReference type="ChEBI" id="CHEBI:58885"/>
        <dbReference type="ChEBI" id="CHEBI:66914"/>
        <dbReference type="EC" id="5.1.3.2"/>
    </reaction>
</comment>
<keyword evidence="10" id="KW-0119">Carbohydrate metabolism</keyword>
<dbReference type="EMBL" id="DVJI01000005">
    <property type="protein sequence ID" value="HIS70528.1"/>
    <property type="molecule type" value="Genomic_DNA"/>
</dbReference>
<evidence type="ECO:0000256" key="2">
    <source>
        <dbReference type="ARBA" id="ARBA00001911"/>
    </source>
</evidence>
<dbReference type="SUPFAM" id="SSF51735">
    <property type="entry name" value="NAD(P)-binding Rossmann-fold domains"/>
    <property type="match status" value="1"/>
</dbReference>
<keyword evidence="8" id="KW-0299">Galactose metabolism</keyword>
<dbReference type="Gene3D" id="3.90.25.10">
    <property type="entry name" value="UDP-galactose 4-epimerase, domain 1"/>
    <property type="match status" value="1"/>
</dbReference>
<sequence length="340" mass="37166">MSNQKIIVTGGCGYIGSHTTVALQNAGYDVVIFDNLANSTPETLDRITEITGVRPMFEKIDCTDIDAVRDAFDRHGDATGVIHFAALKAVGESVSYPLMYYKNNLVSLINVLEMMTAFNIENIVFSSSATVYGAPDTLPATEDTPTRAATSPYGQTKIMAETIIRDTVAANPKMHAVLLRYFNPIGAHPSGKIGELPRGVPNNLMPYITQVACGQREKLNVFGDDYPTPDGFCVRDYIDVNDLADAHIAALRHMIDSGDDIDVFNIGTGRGLSVMEIIRTFERATGVKINYTITARRPGDVPAIWACADKAATVLGWRAKTPLDDTMRAAWLWQQNISKN</sequence>
<dbReference type="InterPro" id="IPR001509">
    <property type="entry name" value="Epimerase_deHydtase"/>
</dbReference>
<dbReference type="InterPro" id="IPR005886">
    <property type="entry name" value="UDP_G4E"/>
</dbReference>
<dbReference type="NCBIfam" id="TIGR01179">
    <property type="entry name" value="galE"/>
    <property type="match status" value="1"/>
</dbReference>
<dbReference type="Gene3D" id="3.40.50.720">
    <property type="entry name" value="NAD(P)-binding Rossmann-like Domain"/>
    <property type="match status" value="1"/>
</dbReference>
<evidence type="ECO:0000256" key="7">
    <source>
        <dbReference type="ARBA" id="ARBA00023027"/>
    </source>
</evidence>
<accession>A0A9D1FG68</accession>
<comment type="cofactor">
    <cofactor evidence="2 10">
        <name>NAD(+)</name>
        <dbReference type="ChEBI" id="CHEBI:57540"/>
    </cofactor>
</comment>
<dbReference type="CDD" id="cd05247">
    <property type="entry name" value="UDP_G4E_1_SDR_e"/>
    <property type="match status" value="1"/>
</dbReference>
<evidence type="ECO:0000313" key="13">
    <source>
        <dbReference type="Proteomes" id="UP000886742"/>
    </source>
</evidence>
<comment type="pathway">
    <text evidence="3 10">Carbohydrate metabolism; galactose metabolism.</text>
</comment>
<proteinExistence type="inferred from homology"/>
<evidence type="ECO:0000256" key="4">
    <source>
        <dbReference type="ARBA" id="ARBA00007637"/>
    </source>
</evidence>
<protein>
    <recommendedName>
        <fullName evidence="6 10">UDP-glucose 4-epimerase</fullName>
        <ecNumber evidence="5 10">5.1.3.2</ecNumber>
    </recommendedName>
</protein>
<comment type="subunit">
    <text evidence="10">Homodimer.</text>
</comment>
<keyword evidence="9 10" id="KW-0413">Isomerase</keyword>
<evidence type="ECO:0000259" key="11">
    <source>
        <dbReference type="Pfam" id="PF01370"/>
    </source>
</evidence>
<evidence type="ECO:0000256" key="9">
    <source>
        <dbReference type="ARBA" id="ARBA00023235"/>
    </source>
</evidence>
<comment type="caution">
    <text evidence="12">The sequence shown here is derived from an EMBL/GenBank/DDBJ whole genome shotgun (WGS) entry which is preliminary data.</text>
</comment>
<dbReference type="PANTHER" id="PTHR43725">
    <property type="entry name" value="UDP-GLUCOSE 4-EPIMERASE"/>
    <property type="match status" value="1"/>
</dbReference>
<dbReference type="AlphaFoldDB" id="A0A9D1FG68"/>
<gene>
    <name evidence="12" type="primary">galE</name>
    <name evidence="12" type="ORF">IAD02_00870</name>
</gene>
<evidence type="ECO:0000256" key="6">
    <source>
        <dbReference type="ARBA" id="ARBA00018569"/>
    </source>
</evidence>